<comment type="cofactor">
    <cofactor evidence="1">
        <name>siroheme</name>
        <dbReference type="ChEBI" id="CHEBI:60052"/>
    </cofactor>
</comment>
<comment type="similarity">
    <text evidence="6">Belongs to the nitrite and sulfite reductase 4Fe-4S domain family.</text>
</comment>
<evidence type="ECO:0000256" key="9">
    <source>
        <dbReference type="ARBA" id="ARBA00022617"/>
    </source>
</evidence>
<dbReference type="FunFam" id="3.50.50.60:FF:000033">
    <property type="entry name" value="Nitrite reductase [NAD(P)H], large subunit"/>
    <property type="match status" value="1"/>
</dbReference>
<dbReference type="PANTHER" id="PTHR43809">
    <property type="entry name" value="NITRITE REDUCTASE (NADH) LARGE SUBUNIT"/>
    <property type="match status" value="1"/>
</dbReference>
<dbReference type="PRINTS" id="PR00397">
    <property type="entry name" value="SIROHAEM"/>
</dbReference>
<evidence type="ECO:0000313" key="23">
    <source>
        <dbReference type="EMBL" id="GHC91662.1"/>
    </source>
</evidence>
<keyword evidence="17" id="KW-0411">Iron-sulfur</keyword>
<dbReference type="InterPro" id="IPR017941">
    <property type="entry name" value="Rieske_2Fe-2S"/>
</dbReference>
<evidence type="ECO:0000256" key="11">
    <source>
        <dbReference type="ARBA" id="ARBA00022714"/>
    </source>
</evidence>
<comment type="function">
    <text evidence="4">Catalyzes the reduction of sulfite to sulfide, a step in the biosynthesis of sulfur-containing amino acids and cofactors.</text>
</comment>
<dbReference type="GO" id="GO:0004497">
    <property type="term" value="F:monooxygenase activity"/>
    <property type="evidence" value="ECO:0007669"/>
    <property type="project" value="UniProtKB-ARBA"/>
</dbReference>
<dbReference type="EC" id="1.8.7.1" evidence="7"/>
<dbReference type="EMBL" id="BMVC01000004">
    <property type="protein sequence ID" value="GHC91662.1"/>
    <property type="molecule type" value="Genomic_DNA"/>
</dbReference>
<dbReference type="InterPro" id="IPR041575">
    <property type="entry name" value="Rubredoxin_C"/>
</dbReference>
<comment type="cofactor">
    <cofactor evidence="2">
        <name>[4Fe-4S] cluster</name>
        <dbReference type="ChEBI" id="CHEBI:49883"/>
    </cofactor>
</comment>
<keyword evidence="8" id="KW-0004">4Fe-4S</keyword>
<sequence>MTHADRGRSPGAPGPETQTLVVIGHGMVGHRLLEALAERGALTGPGSPGWHAIVLAEEDIPAYDRVHLSSLFTGTDPAELSLSTPEFLAEHGVDLRLGDPAEHIDPTGRTVTTASGATISYDALVLATGSYPFVPPIPGADATGCFTYRTQYDVNSLTEYAGEARDGVVIGGGLLGLEAAGALRTLGLRTHVVEFAPRLMPLQVDDGGAAALRATIESMSVAVHTGVGATEVVRGDDGIASGLRLSDGKVIDAEVVVFSAGVRPRDRLARECGLAVGDRGGVAVDAHCRTSDPYIYAVGECAQTVDGRVYGLVAPGYQMAETVADALAGEGDNVFTGADTSTKLKLMGADVASFGDPFTVEEDAVAVVFSDEREGVYKKLLLGPEGQLLGGILVGDAEAYGSLKPHTGRQLPGTAEAFIVPNTGGVELPGADALPDDAVVCSCHNVTKGQVQAAVTEEGVTDIGGVKRCTKAGTGCGGCIGTLQAVLDAAGVEKARGLCEHFPELTRSEIYALVRTEKIRSFSELRDRHGVGEGCAVCKPVVANVLGTLGPDLGLEHILDGEQAALQDTNDLFLANIQKDGTYSVVPRVAGGEITPEQLVALGEVAAAYGLYTKITGAQRIGLFGARKDQLPDIWRRLAGHGFESGQAYGKSLRAVKSCVGARFCRFGQGDSIQLAVDLELRYRGLRTPHKFKGGVSGCLRECAEARGKDIGVIATAGGWNLYVGGNGGTNPRHADLLAQDLDSAQLFALVDRFLMYYLRTGERLERTAAWIERLDGGVEHLKEVLVEDSLGICAELEAQMERHVEAYRDEWEAVLTDPAKLDRFGEFTGETEDLEPGRGRVTFLPDGTGQAAVFRDAAGEVYAVGNRDPFSGADVLADGIMGTVGDRPVVTSPMHKQAFDLRTGQCLDDPEVFIPVHELTLEGPRTHQSHRATHQTHRKQS</sequence>
<evidence type="ECO:0000313" key="24">
    <source>
        <dbReference type="Proteomes" id="UP000638353"/>
    </source>
</evidence>
<evidence type="ECO:0000256" key="19">
    <source>
        <dbReference type="ARBA" id="ARBA00034078"/>
    </source>
</evidence>
<dbReference type="GO" id="GO:0050660">
    <property type="term" value="F:flavin adenine dinucleotide binding"/>
    <property type="evidence" value="ECO:0007669"/>
    <property type="project" value="InterPro"/>
</dbReference>
<dbReference type="InterPro" id="IPR052034">
    <property type="entry name" value="NasD-like"/>
</dbReference>
<accession>A0A919C9Q8</accession>
<dbReference type="GO" id="GO:0008942">
    <property type="term" value="F:nitrite reductase [NAD(P)H] activity"/>
    <property type="evidence" value="ECO:0007669"/>
    <property type="project" value="InterPro"/>
</dbReference>
<dbReference type="Gene3D" id="1.10.10.1100">
    <property type="entry name" value="BFD-like [2Fe-2S]-binding domain"/>
    <property type="match status" value="1"/>
</dbReference>
<evidence type="ECO:0000256" key="15">
    <source>
        <dbReference type="ARBA" id="ARBA00023002"/>
    </source>
</evidence>
<keyword evidence="11" id="KW-0001">2Fe-2S</keyword>
<dbReference type="PROSITE" id="PS00365">
    <property type="entry name" value="NIR_SIR"/>
    <property type="match status" value="1"/>
</dbReference>
<dbReference type="Gene3D" id="3.30.413.10">
    <property type="entry name" value="Sulfite Reductase Hemoprotein, domain 1"/>
    <property type="match status" value="1"/>
</dbReference>
<evidence type="ECO:0000256" key="7">
    <source>
        <dbReference type="ARBA" id="ARBA00012353"/>
    </source>
</evidence>
<dbReference type="GO" id="GO:0046872">
    <property type="term" value="F:metal ion binding"/>
    <property type="evidence" value="ECO:0007669"/>
    <property type="project" value="UniProtKB-KW"/>
</dbReference>
<dbReference type="FunFam" id="3.30.413.10:FF:000007">
    <property type="entry name" value="Nitrite reductase [NAD(P)H] large subunit"/>
    <property type="match status" value="1"/>
</dbReference>
<keyword evidence="16" id="KW-0408">Iron</keyword>
<feature type="region of interest" description="Disordered" evidence="21">
    <location>
        <begin position="923"/>
        <end position="942"/>
    </location>
</feature>
<dbReference type="InterPro" id="IPR036188">
    <property type="entry name" value="FAD/NAD-bd_sf"/>
</dbReference>
<comment type="cofactor">
    <cofactor evidence="3">
        <name>FAD</name>
        <dbReference type="ChEBI" id="CHEBI:57692"/>
    </cofactor>
</comment>
<dbReference type="InterPro" id="IPR041854">
    <property type="entry name" value="BFD-like_2Fe2S-bd_dom_sf"/>
</dbReference>
<reference evidence="23" key="1">
    <citation type="journal article" date="2014" name="Int. J. Syst. Evol. Microbiol.">
        <title>Complete genome sequence of Corynebacterium casei LMG S-19264T (=DSM 44701T), isolated from a smear-ripened cheese.</title>
        <authorList>
            <consortium name="US DOE Joint Genome Institute (JGI-PGF)"/>
            <person name="Walter F."/>
            <person name="Albersmeier A."/>
            <person name="Kalinowski J."/>
            <person name="Ruckert C."/>
        </authorList>
    </citation>
    <scope>NUCLEOTIDE SEQUENCE</scope>
    <source>
        <strain evidence="23">JCM 4637</strain>
    </source>
</reference>
<dbReference type="Pfam" id="PF13806">
    <property type="entry name" value="Rieske_2"/>
    <property type="match status" value="1"/>
</dbReference>
<dbReference type="Gene3D" id="3.30.390.30">
    <property type="match status" value="1"/>
</dbReference>
<comment type="pathway">
    <text evidence="5">Nitrogen metabolism; nitrate reduction (assimilation).</text>
</comment>
<dbReference type="GO" id="GO:0051537">
    <property type="term" value="F:2 iron, 2 sulfur cluster binding"/>
    <property type="evidence" value="ECO:0007669"/>
    <property type="project" value="UniProtKB-KW"/>
</dbReference>
<keyword evidence="9" id="KW-0349">Heme</keyword>
<dbReference type="GO" id="GO:0042128">
    <property type="term" value="P:nitrate assimilation"/>
    <property type="evidence" value="ECO:0007669"/>
    <property type="project" value="UniProtKB-KW"/>
</dbReference>
<evidence type="ECO:0000256" key="17">
    <source>
        <dbReference type="ARBA" id="ARBA00023014"/>
    </source>
</evidence>
<keyword evidence="12" id="KW-0479">Metal-binding</keyword>
<proteinExistence type="inferred from homology"/>
<protein>
    <recommendedName>
        <fullName evidence="7">assimilatory sulfite reductase (ferredoxin)</fullName>
        <ecNumber evidence="7">1.8.7.1</ecNumber>
    </recommendedName>
</protein>
<organism evidence="23 24">
    <name type="scientific">Streptomyces finlayi</name>
    <dbReference type="NCBI Taxonomy" id="67296"/>
    <lineage>
        <taxon>Bacteria</taxon>
        <taxon>Bacillati</taxon>
        <taxon>Actinomycetota</taxon>
        <taxon>Actinomycetes</taxon>
        <taxon>Kitasatosporales</taxon>
        <taxon>Streptomycetaceae</taxon>
        <taxon>Streptomyces</taxon>
    </lineage>
</organism>
<dbReference type="InterPro" id="IPR006066">
    <property type="entry name" value="NO2/SO3_Rdtase_FeS/sirohaem_BS"/>
</dbReference>
<feature type="compositionally biased region" description="Basic residues" evidence="21">
    <location>
        <begin position="928"/>
        <end position="942"/>
    </location>
</feature>
<evidence type="ECO:0000256" key="12">
    <source>
        <dbReference type="ARBA" id="ARBA00022723"/>
    </source>
</evidence>
<evidence type="ECO:0000256" key="4">
    <source>
        <dbReference type="ARBA" id="ARBA00003247"/>
    </source>
</evidence>
<dbReference type="Pfam" id="PF01077">
    <property type="entry name" value="NIR_SIR"/>
    <property type="match status" value="1"/>
</dbReference>
<evidence type="ECO:0000256" key="21">
    <source>
        <dbReference type="SAM" id="MobiDB-lite"/>
    </source>
</evidence>
<dbReference type="GO" id="GO:0016705">
    <property type="term" value="F:oxidoreductase activity, acting on paired donors, with incorporation or reduction of molecular oxygen"/>
    <property type="evidence" value="ECO:0007669"/>
    <property type="project" value="UniProtKB-ARBA"/>
</dbReference>
<dbReference type="PRINTS" id="PR00368">
    <property type="entry name" value="FADPNR"/>
</dbReference>
<dbReference type="InterPro" id="IPR012744">
    <property type="entry name" value="Nitri_red_NirB"/>
</dbReference>
<dbReference type="Gene3D" id="3.50.50.60">
    <property type="entry name" value="FAD/NAD(P)-binding domain"/>
    <property type="match status" value="2"/>
</dbReference>
<dbReference type="GO" id="GO:0051539">
    <property type="term" value="F:4 iron, 4 sulfur cluster binding"/>
    <property type="evidence" value="ECO:0007669"/>
    <property type="project" value="UniProtKB-KW"/>
</dbReference>
<dbReference type="SUPFAM" id="SSF51905">
    <property type="entry name" value="FAD/NAD(P)-binding domain"/>
    <property type="match status" value="2"/>
</dbReference>
<evidence type="ECO:0000256" key="16">
    <source>
        <dbReference type="ARBA" id="ARBA00023004"/>
    </source>
</evidence>
<dbReference type="InterPro" id="IPR007419">
    <property type="entry name" value="BFD-like_2Fe2S-bd_dom"/>
</dbReference>
<evidence type="ECO:0000256" key="14">
    <source>
        <dbReference type="ARBA" id="ARBA00022827"/>
    </source>
</evidence>
<dbReference type="InterPro" id="IPR045854">
    <property type="entry name" value="NO2/SO3_Rdtase_4Fe4S_sf"/>
</dbReference>
<gene>
    <name evidence="23" type="ORF">GCM10010334_26910</name>
</gene>
<evidence type="ECO:0000256" key="10">
    <source>
        <dbReference type="ARBA" id="ARBA00022630"/>
    </source>
</evidence>
<keyword evidence="14" id="KW-0274">FAD</keyword>
<dbReference type="InterPro" id="IPR012748">
    <property type="entry name" value="Rieske-like_NirD"/>
</dbReference>
<dbReference type="Gene3D" id="2.102.10.10">
    <property type="entry name" value="Rieske [2Fe-2S] iron-sulphur domain"/>
    <property type="match status" value="1"/>
</dbReference>
<dbReference type="InterPro" id="IPR036136">
    <property type="entry name" value="Nit/Sulf_reduc_fer-like_dom_sf"/>
</dbReference>
<reference evidence="23" key="2">
    <citation type="submission" date="2020-09" db="EMBL/GenBank/DDBJ databases">
        <authorList>
            <person name="Sun Q."/>
            <person name="Ohkuma M."/>
        </authorList>
    </citation>
    <scope>NUCLEOTIDE SEQUENCE</scope>
    <source>
        <strain evidence="23">JCM 4637</strain>
    </source>
</reference>
<comment type="caution">
    <text evidence="23">The sequence shown here is derived from an EMBL/GenBank/DDBJ whole genome shotgun (WGS) entry which is preliminary data.</text>
</comment>
<evidence type="ECO:0000259" key="22">
    <source>
        <dbReference type="PROSITE" id="PS51296"/>
    </source>
</evidence>
<dbReference type="InterPro" id="IPR006067">
    <property type="entry name" value="NO2/SO3_Rdtase_4Fe4S_dom"/>
</dbReference>
<evidence type="ECO:0000256" key="1">
    <source>
        <dbReference type="ARBA" id="ARBA00001929"/>
    </source>
</evidence>
<dbReference type="PROSITE" id="PS51296">
    <property type="entry name" value="RIESKE"/>
    <property type="match status" value="1"/>
</dbReference>
<comment type="catalytic activity">
    <reaction evidence="20">
        <text>hydrogen sulfide + 6 oxidized [2Fe-2S]-[ferredoxin] + 3 H2O = sulfite + 6 reduced [2Fe-2S]-[ferredoxin] + 7 H(+)</text>
        <dbReference type="Rhea" id="RHEA:23132"/>
        <dbReference type="Rhea" id="RHEA-COMP:10000"/>
        <dbReference type="Rhea" id="RHEA-COMP:10001"/>
        <dbReference type="ChEBI" id="CHEBI:15377"/>
        <dbReference type="ChEBI" id="CHEBI:15378"/>
        <dbReference type="ChEBI" id="CHEBI:17359"/>
        <dbReference type="ChEBI" id="CHEBI:29919"/>
        <dbReference type="ChEBI" id="CHEBI:33737"/>
        <dbReference type="ChEBI" id="CHEBI:33738"/>
        <dbReference type="EC" id="1.8.7.1"/>
    </reaction>
</comment>
<dbReference type="PROSITE" id="PS51300">
    <property type="entry name" value="NIRD"/>
    <property type="match status" value="1"/>
</dbReference>
<evidence type="ECO:0000256" key="20">
    <source>
        <dbReference type="ARBA" id="ARBA00049518"/>
    </source>
</evidence>
<dbReference type="SUPFAM" id="SSF50022">
    <property type="entry name" value="ISP domain"/>
    <property type="match status" value="1"/>
</dbReference>
<dbReference type="AlphaFoldDB" id="A0A919C9Q8"/>
<dbReference type="Pfam" id="PF03460">
    <property type="entry name" value="NIR_SIR_ferr"/>
    <property type="match status" value="1"/>
</dbReference>
<dbReference type="Pfam" id="PF18267">
    <property type="entry name" value="Rubredoxin_C"/>
    <property type="match status" value="1"/>
</dbReference>
<keyword evidence="10" id="KW-0285">Flavoprotein</keyword>
<dbReference type="SUPFAM" id="SSF55124">
    <property type="entry name" value="Nitrite/Sulfite reductase N-terminal domain-like"/>
    <property type="match status" value="1"/>
</dbReference>
<evidence type="ECO:0000256" key="5">
    <source>
        <dbReference type="ARBA" id="ARBA00005096"/>
    </source>
</evidence>
<evidence type="ECO:0000256" key="2">
    <source>
        <dbReference type="ARBA" id="ARBA00001966"/>
    </source>
</evidence>
<dbReference type="InterPro" id="IPR023753">
    <property type="entry name" value="FAD/NAD-binding_dom"/>
</dbReference>
<dbReference type="GO" id="GO:0050661">
    <property type="term" value="F:NADP binding"/>
    <property type="evidence" value="ECO:0007669"/>
    <property type="project" value="InterPro"/>
</dbReference>
<evidence type="ECO:0000256" key="13">
    <source>
        <dbReference type="ARBA" id="ARBA00022784"/>
    </source>
</evidence>
<keyword evidence="15" id="KW-0560">Oxidoreductase</keyword>
<dbReference type="NCBIfam" id="NF011565">
    <property type="entry name" value="PRK14989.1"/>
    <property type="match status" value="1"/>
</dbReference>
<keyword evidence="18" id="KW-0534">Nitrate assimilation</keyword>
<evidence type="ECO:0000256" key="18">
    <source>
        <dbReference type="ARBA" id="ARBA00023063"/>
    </source>
</evidence>
<feature type="domain" description="Rieske" evidence="22">
    <location>
        <begin position="827"/>
        <end position="929"/>
    </location>
</feature>
<comment type="cofactor">
    <cofactor evidence="19">
        <name>[2Fe-2S] cluster</name>
        <dbReference type="ChEBI" id="CHEBI:190135"/>
    </cofactor>
</comment>
<evidence type="ECO:0000256" key="8">
    <source>
        <dbReference type="ARBA" id="ARBA00022485"/>
    </source>
</evidence>
<dbReference type="InterPro" id="IPR005117">
    <property type="entry name" value="NiRdtase/SiRdtase_haem-b_fer"/>
</dbReference>
<dbReference type="PANTHER" id="PTHR43809:SF1">
    <property type="entry name" value="NITRITE REDUCTASE (NADH) LARGE SUBUNIT"/>
    <property type="match status" value="1"/>
</dbReference>
<keyword evidence="13" id="KW-0883">Thioether bond</keyword>
<evidence type="ECO:0000256" key="3">
    <source>
        <dbReference type="ARBA" id="ARBA00001974"/>
    </source>
</evidence>
<dbReference type="InterPro" id="IPR036922">
    <property type="entry name" value="Rieske_2Fe-2S_sf"/>
</dbReference>
<dbReference type="NCBIfam" id="TIGR02374">
    <property type="entry name" value="nitri_red_nirB"/>
    <property type="match status" value="1"/>
</dbReference>
<dbReference type="InterPro" id="IPR016156">
    <property type="entry name" value="FAD/NAD-linked_Rdtase_dimer_sf"/>
</dbReference>
<dbReference type="Pfam" id="PF07992">
    <property type="entry name" value="Pyr_redox_2"/>
    <property type="match status" value="1"/>
</dbReference>
<dbReference type="RefSeq" id="WP_189823790.1">
    <property type="nucleotide sequence ID" value="NZ_BMVC01000004.1"/>
</dbReference>
<dbReference type="GO" id="GO:0020037">
    <property type="term" value="F:heme binding"/>
    <property type="evidence" value="ECO:0007669"/>
    <property type="project" value="InterPro"/>
</dbReference>
<name>A0A919C9Q8_9ACTN</name>
<evidence type="ECO:0000256" key="6">
    <source>
        <dbReference type="ARBA" id="ARBA00010429"/>
    </source>
</evidence>
<dbReference type="Pfam" id="PF04324">
    <property type="entry name" value="Fer2_BFD"/>
    <property type="match status" value="1"/>
</dbReference>
<dbReference type="SUPFAM" id="SSF56014">
    <property type="entry name" value="Nitrite and sulphite reductase 4Fe-4S domain-like"/>
    <property type="match status" value="1"/>
</dbReference>
<dbReference type="GO" id="GO:0050311">
    <property type="term" value="F:sulfite reductase (ferredoxin) activity"/>
    <property type="evidence" value="ECO:0007669"/>
    <property type="project" value="UniProtKB-EC"/>
</dbReference>
<dbReference type="Proteomes" id="UP000638353">
    <property type="component" value="Unassembled WGS sequence"/>
</dbReference>
<dbReference type="PRINTS" id="PR00411">
    <property type="entry name" value="PNDRDTASEI"/>
</dbReference>